<name>A0ABD0JEF4_9CAEN</name>
<proteinExistence type="predicted"/>
<dbReference type="Proteomes" id="UP001519460">
    <property type="component" value="Unassembled WGS sequence"/>
</dbReference>
<comment type="caution">
    <text evidence="1">The sequence shown here is derived from an EMBL/GenBank/DDBJ whole genome shotgun (WGS) entry which is preliminary data.</text>
</comment>
<sequence>MSIAQSPGFSLGPPRCLCMSCAVSTAGEICKQPMTPGPARSRSLPGCLIVTGTNSYIAEHEAGRGGELLRVAALNQFSSCRSAMLAVTDTRAANTKKLIMFNASTACLNTAADLSHSRCYCREALTLTTIS</sequence>
<accession>A0ABD0JEF4</accession>
<evidence type="ECO:0000313" key="2">
    <source>
        <dbReference type="Proteomes" id="UP001519460"/>
    </source>
</evidence>
<dbReference type="EMBL" id="JACVVK020000477">
    <property type="protein sequence ID" value="KAK7471803.1"/>
    <property type="molecule type" value="Genomic_DNA"/>
</dbReference>
<keyword evidence="2" id="KW-1185">Reference proteome</keyword>
<reference evidence="1 2" key="1">
    <citation type="journal article" date="2023" name="Sci. Data">
        <title>Genome assembly of the Korean intertidal mud-creeper Batillaria attramentaria.</title>
        <authorList>
            <person name="Patra A.K."/>
            <person name="Ho P.T."/>
            <person name="Jun S."/>
            <person name="Lee S.J."/>
            <person name="Kim Y."/>
            <person name="Won Y.J."/>
        </authorList>
    </citation>
    <scope>NUCLEOTIDE SEQUENCE [LARGE SCALE GENOMIC DNA]</scope>
    <source>
        <strain evidence="1">Wonlab-2016</strain>
    </source>
</reference>
<organism evidence="1 2">
    <name type="scientific">Batillaria attramentaria</name>
    <dbReference type="NCBI Taxonomy" id="370345"/>
    <lineage>
        <taxon>Eukaryota</taxon>
        <taxon>Metazoa</taxon>
        <taxon>Spiralia</taxon>
        <taxon>Lophotrochozoa</taxon>
        <taxon>Mollusca</taxon>
        <taxon>Gastropoda</taxon>
        <taxon>Caenogastropoda</taxon>
        <taxon>Sorbeoconcha</taxon>
        <taxon>Cerithioidea</taxon>
        <taxon>Batillariidae</taxon>
        <taxon>Batillaria</taxon>
    </lineage>
</organism>
<protein>
    <submittedName>
        <fullName evidence="1">Uncharacterized protein</fullName>
    </submittedName>
</protein>
<dbReference type="AlphaFoldDB" id="A0ABD0JEF4"/>
<evidence type="ECO:0000313" key="1">
    <source>
        <dbReference type="EMBL" id="KAK7471803.1"/>
    </source>
</evidence>
<gene>
    <name evidence="1" type="ORF">BaRGS_00035542</name>
</gene>